<dbReference type="SUPFAM" id="SSF56935">
    <property type="entry name" value="Porins"/>
    <property type="match status" value="1"/>
</dbReference>
<evidence type="ECO:0000256" key="2">
    <source>
        <dbReference type="SAM" id="SignalP"/>
    </source>
</evidence>
<dbReference type="InterPro" id="IPR039426">
    <property type="entry name" value="TonB-dep_rcpt-like"/>
</dbReference>
<comment type="similarity">
    <text evidence="1">Belongs to the TonB-dependent receptor family.</text>
</comment>
<comment type="subcellular location">
    <subcellularLocation>
        <location evidence="1">Cell outer membrane</location>
        <topology evidence="1">Multi-pass membrane protein</topology>
    </subcellularLocation>
</comment>
<gene>
    <name evidence="3" type="ORF">PQO05_08280</name>
</gene>
<dbReference type="EMBL" id="CP117167">
    <property type="protein sequence ID" value="WCT13929.1"/>
    <property type="molecule type" value="Genomic_DNA"/>
</dbReference>
<accession>A0ABY7TCN2</accession>
<dbReference type="RefSeq" id="WP_273632233.1">
    <property type="nucleotide sequence ID" value="NZ_CP117167.1"/>
</dbReference>
<name>A0ABY7TCN2_9SPHI</name>
<protein>
    <submittedName>
        <fullName evidence="3">Carboxypeptidase-like regulatory domain-containing protein</fullName>
    </submittedName>
</protein>
<feature type="signal peptide" evidence="2">
    <location>
        <begin position="1"/>
        <end position="23"/>
    </location>
</feature>
<keyword evidence="1" id="KW-1134">Transmembrane beta strand</keyword>
<keyword evidence="4" id="KW-1185">Reference proteome</keyword>
<evidence type="ECO:0000313" key="4">
    <source>
        <dbReference type="Proteomes" id="UP001216139"/>
    </source>
</evidence>
<dbReference type="SUPFAM" id="SSF49464">
    <property type="entry name" value="Carboxypeptidase regulatory domain-like"/>
    <property type="match status" value="1"/>
</dbReference>
<feature type="chain" id="PRO_5045151039" evidence="2">
    <location>
        <begin position="24"/>
        <end position="264"/>
    </location>
</feature>
<organism evidence="3 4">
    <name type="scientific">Mucilaginibacter jinjuensis</name>
    <dbReference type="NCBI Taxonomy" id="1176721"/>
    <lineage>
        <taxon>Bacteria</taxon>
        <taxon>Pseudomonadati</taxon>
        <taxon>Bacteroidota</taxon>
        <taxon>Sphingobacteriia</taxon>
        <taxon>Sphingobacteriales</taxon>
        <taxon>Sphingobacteriaceae</taxon>
        <taxon>Mucilaginibacter</taxon>
    </lineage>
</organism>
<evidence type="ECO:0000313" key="3">
    <source>
        <dbReference type="EMBL" id="WCT13929.1"/>
    </source>
</evidence>
<dbReference type="PROSITE" id="PS52016">
    <property type="entry name" value="TONB_DEPENDENT_REC_3"/>
    <property type="match status" value="1"/>
</dbReference>
<keyword evidence="1" id="KW-0472">Membrane</keyword>
<keyword evidence="2" id="KW-0732">Signal</keyword>
<dbReference type="Proteomes" id="UP001216139">
    <property type="component" value="Chromosome"/>
</dbReference>
<keyword evidence="1" id="KW-0813">Transport</keyword>
<evidence type="ECO:0000256" key="1">
    <source>
        <dbReference type="PROSITE-ProRule" id="PRU01360"/>
    </source>
</evidence>
<reference evidence="3 4" key="1">
    <citation type="submission" date="2023-02" db="EMBL/GenBank/DDBJ databases">
        <title>Genome sequence of Mucilaginibacter jinjuensis strain KACC 16571.</title>
        <authorList>
            <person name="Kim S."/>
            <person name="Heo J."/>
            <person name="Kwon S.-W."/>
        </authorList>
    </citation>
    <scope>NUCLEOTIDE SEQUENCE [LARGE SCALE GENOMIC DNA]</scope>
    <source>
        <strain evidence="3 4">KACC 16571</strain>
    </source>
</reference>
<dbReference type="InterPro" id="IPR008969">
    <property type="entry name" value="CarboxyPept-like_regulatory"/>
</dbReference>
<keyword evidence="1" id="KW-0998">Cell outer membrane</keyword>
<sequence length="264" mass="29225">MNKFLLIAVLLMAALRANGQNTAAIKGTLIDSLDKKPVEFATVAVIDMRDTLSTLIAYTLSNKEGAFALHNIPGGIPVKLLISYVAYQPYRKLFTLKTGEQFDLGTIGLNSKQLQEVTIKDERMPVVVRKDTIIFDAEAFKTRPNAVVEDLLKKLPGVEVDNDGNITVMAKKVSKVLVDGREFFPTDIRIATKNLDADLIDKVQVYDDRENDPNHLIPESQVGKIINLKFKKAIKKSIFGKVYAGAGTNDHYQVGGLANMFRDT</sequence>
<proteinExistence type="inferred from homology"/>
<keyword evidence="1" id="KW-0812">Transmembrane</keyword>